<evidence type="ECO:0000313" key="5">
    <source>
        <dbReference type="Proteomes" id="UP000835052"/>
    </source>
</evidence>
<protein>
    <recommendedName>
        <fullName evidence="3">Saposin B-type domain-containing protein</fullName>
    </recommendedName>
</protein>
<dbReference type="OrthoDB" id="5835295at2759"/>
<evidence type="ECO:0000256" key="2">
    <source>
        <dbReference type="SAM" id="SignalP"/>
    </source>
</evidence>
<dbReference type="InterPro" id="IPR011001">
    <property type="entry name" value="Saposin-like"/>
</dbReference>
<dbReference type="InterPro" id="IPR008139">
    <property type="entry name" value="SaposinB_dom"/>
</dbReference>
<organism evidence="4 5">
    <name type="scientific">Caenorhabditis auriculariae</name>
    <dbReference type="NCBI Taxonomy" id="2777116"/>
    <lineage>
        <taxon>Eukaryota</taxon>
        <taxon>Metazoa</taxon>
        <taxon>Ecdysozoa</taxon>
        <taxon>Nematoda</taxon>
        <taxon>Chromadorea</taxon>
        <taxon>Rhabditida</taxon>
        <taxon>Rhabditina</taxon>
        <taxon>Rhabditomorpha</taxon>
        <taxon>Rhabditoidea</taxon>
        <taxon>Rhabditidae</taxon>
        <taxon>Peloderinae</taxon>
        <taxon>Caenorhabditis</taxon>
    </lineage>
</organism>
<reference evidence="4" key="1">
    <citation type="submission" date="2020-10" db="EMBL/GenBank/DDBJ databases">
        <authorList>
            <person name="Kikuchi T."/>
        </authorList>
    </citation>
    <scope>NUCLEOTIDE SEQUENCE</scope>
    <source>
        <strain evidence="4">NKZ352</strain>
    </source>
</reference>
<proteinExistence type="predicted"/>
<accession>A0A8S1HCD2</accession>
<keyword evidence="2" id="KW-0732">Signal</keyword>
<keyword evidence="5" id="KW-1185">Reference proteome</keyword>
<sequence length="110" mass="12197">MKFVALTILAVLAIGTTAFVVPEKPHPFVAKVGHGAFCRPCEDIIKGGEEVGDVDLDHWLDVNFTIVCDSVLLIIHHECEEELKKVKKQLKKDIEDGVPPKKACKDLDFC</sequence>
<feature type="chain" id="PRO_5035899750" description="Saposin B-type domain-containing protein" evidence="2">
    <location>
        <begin position="19"/>
        <end position="110"/>
    </location>
</feature>
<feature type="signal peptide" evidence="2">
    <location>
        <begin position="1"/>
        <end position="18"/>
    </location>
</feature>
<evidence type="ECO:0000256" key="1">
    <source>
        <dbReference type="ARBA" id="ARBA00023157"/>
    </source>
</evidence>
<dbReference type="SMART" id="SM00741">
    <property type="entry name" value="SapB"/>
    <property type="match status" value="1"/>
</dbReference>
<evidence type="ECO:0000259" key="3">
    <source>
        <dbReference type="PROSITE" id="PS50015"/>
    </source>
</evidence>
<comment type="caution">
    <text evidence="4">The sequence shown here is derived from an EMBL/GenBank/DDBJ whole genome shotgun (WGS) entry which is preliminary data.</text>
</comment>
<dbReference type="SUPFAM" id="SSF47862">
    <property type="entry name" value="Saposin"/>
    <property type="match status" value="1"/>
</dbReference>
<dbReference type="Proteomes" id="UP000835052">
    <property type="component" value="Unassembled WGS sequence"/>
</dbReference>
<dbReference type="AlphaFoldDB" id="A0A8S1HCD2"/>
<name>A0A8S1HCD2_9PELO</name>
<dbReference type="PROSITE" id="PS50015">
    <property type="entry name" value="SAP_B"/>
    <property type="match status" value="1"/>
</dbReference>
<gene>
    <name evidence="4" type="ORF">CAUJ_LOCUS10022</name>
</gene>
<feature type="domain" description="Saposin B-type" evidence="3">
    <location>
        <begin position="34"/>
        <end position="110"/>
    </location>
</feature>
<evidence type="ECO:0000313" key="4">
    <source>
        <dbReference type="EMBL" id="CAD6194103.1"/>
    </source>
</evidence>
<keyword evidence="1" id="KW-1015">Disulfide bond</keyword>
<dbReference type="EMBL" id="CAJGYM010000041">
    <property type="protein sequence ID" value="CAD6194103.1"/>
    <property type="molecule type" value="Genomic_DNA"/>
</dbReference>